<dbReference type="InterPro" id="IPR014922">
    <property type="entry name" value="YdhG-like"/>
</dbReference>
<protein>
    <submittedName>
        <fullName evidence="2">Iron chaperone</fullName>
    </submittedName>
</protein>
<dbReference type="Proteomes" id="UP001059773">
    <property type="component" value="Chromosome"/>
</dbReference>
<organism evidence="2 3">
    <name type="scientific">Oceanobacillus jeddahense</name>
    <dbReference type="NCBI Taxonomy" id="1462527"/>
    <lineage>
        <taxon>Bacteria</taxon>
        <taxon>Bacillati</taxon>
        <taxon>Bacillota</taxon>
        <taxon>Bacilli</taxon>
        <taxon>Bacillales</taxon>
        <taxon>Bacillaceae</taxon>
        <taxon>Oceanobacillus</taxon>
    </lineage>
</organism>
<dbReference type="EMBL" id="CP101914">
    <property type="protein sequence ID" value="UUI03654.1"/>
    <property type="molecule type" value="Genomic_DNA"/>
</dbReference>
<evidence type="ECO:0000313" key="2">
    <source>
        <dbReference type="EMBL" id="UUI03654.1"/>
    </source>
</evidence>
<dbReference type="SUPFAM" id="SSF159888">
    <property type="entry name" value="YdhG-like"/>
    <property type="match status" value="1"/>
</dbReference>
<accession>A0ABY5JYQ9</accession>
<gene>
    <name evidence="2" type="ORF">NP439_02860</name>
</gene>
<sequence length="123" mass="14313">MEVFTPFLEKIDDPEHRARIEEVLDWTGKYFPQLGTRIAWNKPIFTDHGTFIIGFSVSKKHMAVAPEEAGILRFTDEIAKAGYGHTKGIIRIPWENPVNYDVLKQLIEYNIEDKADCTTFWRK</sequence>
<evidence type="ECO:0000259" key="1">
    <source>
        <dbReference type="Pfam" id="PF08818"/>
    </source>
</evidence>
<evidence type="ECO:0000313" key="3">
    <source>
        <dbReference type="Proteomes" id="UP001059773"/>
    </source>
</evidence>
<feature type="domain" description="YdhG-like" evidence="1">
    <location>
        <begin position="16"/>
        <end position="111"/>
    </location>
</feature>
<name>A0ABY5JYQ9_9BACI</name>
<keyword evidence="3" id="KW-1185">Reference proteome</keyword>
<proteinExistence type="predicted"/>
<dbReference type="RefSeq" id="WP_256708702.1">
    <property type="nucleotide sequence ID" value="NZ_CP101914.1"/>
</dbReference>
<reference evidence="2" key="1">
    <citation type="submission" date="2022-07" db="EMBL/GenBank/DDBJ databases">
        <title>FELIX.</title>
        <authorList>
            <person name="Wan K.H."/>
            <person name="Park S."/>
            <person name="Lawrence Q."/>
            <person name="Eichenberger J.P."/>
            <person name="Booth B.W."/>
            <person name="Piaggio A.J."/>
            <person name="Chandler J.C."/>
            <person name="Franklin A.B."/>
            <person name="Celniker S.E."/>
        </authorList>
    </citation>
    <scope>NUCLEOTIDE SEQUENCE</scope>
    <source>
        <strain evidence="2">QA-1986 374</strain>
    </source>
</reference>
<dbReference type="Pfam" id="PF08818">
    <property type="entry name" value="DUF1801"/>
    <property type="match status" value="1"/>
</dbReference>
<dbReference type="Gene3D" id="3.90.1150.200">
    <property type="match status" value="1"/>
</dbReference>